<name>Q2JBQ7_FRACC</name>
<evidence type="ECO:0000256" key="1">
    <source>
        <dbReference type="ARBA" id="ARBA00022691"/>
    </source>
</evidence>
<reference evidence="6 7" key="1">
    <citation type="journal article" date="2007" name="Genome Res.">
        <title>Genome characteristics of facultatively symbiotic Frankia sp. strains reflect host range and host plant biogeography.</title>
        <authorList>
            <person name="Normand P."/>
            <person name="Lapierre P."/>
            <person name="Tisa L.S."/>
            <person name="Gogarten J.P."/>
            <person name="Alloisio N."/>
            <person name="Bagnarol E."/>
            <person name="Bassi C.A."/>
            <person name="Berry A.M."/>
            <person name="Bickhart D.M."/>
            <person name="Choisne N."/>
            <person name="Couloux A."/>
            <person name="Cournoyer B."/>
            <person name="Cruveiller S."/>
            <person name="Daubin V."/>
            <person name="Demange N."/>
            <person name="Francino M.P."/>
            <person name="Goltsman E."/>
            <person name="Huang Y."/>
            <person name="Kopp O.R."/>
            <person name="Labarre L."/>
            <person name="Lapidus A."/>
            <person name="Lavire C."/>
            <person name="Marechal J."/>
            <person name="Martinez M."/>
            <person name="Mastronunzio J.E."/>
            <person name="Mullin B.C."/>
            <person name="Niemann J."/>
            <person name="Pujic P."/>
            <person name="Rawnsley T."/>
            <person name="Rouy Z."/>
            <person name="Schenowitz C."/>
            <person name="Sellstedt A."/>
            <person name="Tavares F."/>
            <person name="Tomkins J.P."/>
            <person name="Vallenet D."/>
            <person name="Valverde C."/>
            <person name="Wall L.G."/>
            <person name="Wang Y."/>
            <person name="Medigue C."/>
            <person name="Benson D.R."/>
        </authorList>
    </citation>
    <scope>NUCLEOTIDE SEQUENCE [LARGE SCALE GENOMIC DNA]</scope>
    <source>
        <strain evidence="7">DSM 45818 / CECT 9043 / CcI3</strain>
    </source>
</reference>
<organism evidence="6 7">
    <name type="scientific">Frankia casuarinae (strain DSM 45818 / CECT 9043 / HFP020203 / CcI3)</name>
    <dbReference type="NCBI Taxonomy" id="106370"/>
    <lineage>
        <taxon>Bacteria</taxon>
        <taxon>Bacillati</taxon>
        <taxon>Actinomycetota</taxon>
        <taxon>Actinomycetes</taxon>
        <taxon>Frankiales</taxon>
        <taxon>Frankiaceae</taxon>
        <taxon>Frankia</taxon>
    </lineage>
</organism>
<feature type="domain" description="S-adenosyl-l-methionine hydroxide adenosyltransferase N-terminal" evidence="4">
    <location>
        <begin position="4"/>
        <end position="145"/>
    </location>
</feature>
<protein>
    <recommendedName>
        <fullName evidence="8">SAM-dependent chlorinase/fluorinase</fullName>
    </recommendedName>
</protein>
<dbReference type="Pfam" id="PF20257">
    <property type="entry name" value="SAM_HAT_C"/>
    <property type="match status" value="1"/>
</dbReference>
<dbReference type="eggNOG" id="COG1912">
    <property type="taxonomic scope" value="Bacteria"/>
</dbReference>
<dbReference type="SUPFAM" id="SSF101852">
    <property type="entry name" value="Bacterial fluorinating enzyme, C-terminal domain"/>
    <property type="match status" value="1"/>
</dbReference>
<accession>A0A1X1PUL9</accession>
<proteinExistence type="inferred from homology"/>
<dbReference type="AlphaFoldDB" id="Q2JBQ7"/>
<evidence type="ECO:0008006" key="8">
    <source>
        <dbReference type="Google" id="ProtNLM"/>
    </source>
</evidence>
<dbReference type="EMBL" id="CP000249">
    <property type="protein sequence ID" value="ABD11285.1"/>
    <property type="molecule type" value="Genomic_DNA"/>
</dbReference>
<dbReference type="Gene3D" id="2.40.30.90">
    <property type="entry name" value="Bacterial fluorinating enzyme like"/>
    <property type="match status" value="1"/>
</dbReference>
<feature type="compositionally biased region" description="Polar residues" evidence="3">
    <location>
        <begin position="289"/>
        <end position="299"/>
    </location>
</feature>
<evidence type="ECO:0000313" key="7">
    <source>
        <dbReference type="Proteomes" id="UP000001937"/>
    </source>
</evidence>
<dbReference type="InterPro" id="IPR002747">
    <property type="entry name" value="SAM_OH_AdoTrfase"/>
</dbReference>
<comment type="similarity">
    <text evidence="2">Belongs to the SAM hydrolase / SAM-dependent halogenase family.</text>
</comment>
<dbReference type="InterPro" id="IPR046470">
    <property type="entry name" value="SAM_HAT_C"/>
</dbReference>
<evidence type="ECO:0000256" key="2">
    <source>
        <dbReference type="ARBA" id="ARBA00024035"/>
    </source>
</evidence>
<keyword evidence="1" id="KW-0949">S-adenosyl-L-methionine</keyword>
<dbReference type="SUPFAM" id="SSF102522">
    <property type="entry name" value="Bacterial fluorinating enzyme, N-terminal domain"/>
    <property type="match status" value="1"/>
</dbReference>
<accession>Q2JBQ7</accession>
<dbReference type="OrthoDB" id="9792195at2"/>
<evidence type="ECO:0000256" key="3">
    <source>
        <dbReference type="SAM" id="MobiDB-lite"/>
    </source>
</evidence>
<evidence type="ECO:0000259" key="5">
    <source>
        <dbReference type="Pfam" id="PF20257"/>
    </source>
</evidence>
<keyword evidence="7" id="KW-1185">Reference proteome</keyword>
<dbReference type="KEGG" id="fra:Francci3_1909"/>
<dbReference type="HOGENOM" id="CLU_059734_1_0_11"/>
<gene>
    <name evidence="6" type="ordered locus">Francci3_1909</name>
</gene>
<dbReference type="Pfam" id="PF01887">
    <property type="entry name" value="SAM_HAT_N"/>
    <property type="match status" value="1"/>
</dbReference>
<dbReference type="Gene3D" id="3.40.50.10790">
    <property type="entry name" value="S-adenosyl-l-methionine hydroxide adenosyltransferase, N-terminal"/>
    <property type="match status" value="1"/>
</dbReference>
<dbReference type="RefSeq" id="WP_011436345.1">
    <property type="nucleotide sequence ID" value="NC_007777.1"/>
</dbReference>
<sequence>MRCISFTTDYGLADGFVAACHGVILQTVPDARIIDVTHLVPPGDVRRGAAVLAQTVGSLPRGVHLAVVDPGVGTSRRALALRAVGGHLVGPDNGLLISAAERLGGIEAAVTLEVRPATPATFHGRDVFAPVAAALARGTPLQEVGEPVEPATLVRPRAALARLRPDGTVETEVVLVDTFGNVQLAASGALLGAAGLRPPGRAVLRPLRRDRLTGAEQAAGPLAAAGPMTELAVGVTFGSVGPGEAVLYVDSAGMAALAVRDGDAAHALTLMPGDRLTLRRWDGRPGQASREQASGTGVP</sequence>
<dbReference type="InterPro" id="IPR023228">
    <property type="entry name" value="SAM_OH_AdoTrfase_N_sf"/>
</dbReference>
<feature type="domain" description="S-adenosyl-l-methionine hydroxide adenosyltransferase C-terminal" evidence="5">
    <location>
        <begin position="172"/>
        <end position="276"/>
    </location>
</feature>
<dbReference type="InterPro" id="IPR046469">
    <property type="entry name" value="SAM_HAT_N"/>
</dbReference>
<evidence type="ECO:0000259" key="4">
    <source>
        <dbReference type="Pfam" id="PF01887"/>
    </source>
</evidence>
<dbReference type="PANTHER" id="PTHR35092">
    <property type="entry name" value="CHLORINASE MJ1651"/>
    <property type="match status" value="1"/>
</dbReference>
<feature type="region of interest" description="Disordered" evidence="3">
    <location>
        <begin position="280"/>
        <end position="299"/>
    </location>
</feature>
<dbReference type="InterPro" id="IPR023227">
    <property type="entry name" value="SAM_OH_AdoTrfase_C_sf"/>
</dbReference>
<dbReference type="PANTHER" id="PTHR35092:SF1">
    <property type="entry name" value="CHLORINASE MJ1651"/>
    <property type="match status" value="1"/>
</dbReference>
<dbReference type="Proteomes" id="UP000001937">
    <property type="component" value="Chromosome"/>
</dbReference>
<dbReference type="PIRSF" id="PIRSF006779">
    <property type="entry name" value="UCP006779"/>
    <property type="match status" value="1"/>
</dbReference>
<evidence type="ECO:0000313" key="6">
    <source>
        <dbReference type="EMBL" id="ABD11285.1"/>
    </source>
</evidence>